<organism evidence="2 3">
    <name type="scientific">Colletotrichum sublineola</name>
    <name type="common">Sorghum anthracnose fungus</name>
    <dbReference type="NCBI Taxonomy" id="1173701"/>
    <lineage>
        <taxon>Eukaryota</taxon>
        <taxon>Fungi</taxon>
        <taxon>Dikarya</taxon>
        <taxon>Ascomycota</taxon>
        <taxon>Pezizomycotina</taxon>
        <taxon>Sordariomycetes</taxon>
        <taxon>Hypocreomycetidae</taxon>
        <taxon>Glomerellales</taxon>
        <taxon>Glomerellaceae</taxon>
        <taxon>Colletotrichum</taxon>
        <taxon>Colletotrichum graminicola species complex</taxon>
    </lineage>
</organism>
<comment type="caution">
    <text evidence="2">The sequence shown here is derived from an EMBL/GenBank/DDBJ whole genome shotgun (WGS) entry which is preliminary data.</text>
</comment>
<name>A0A066XDR5_COLSU</name>
<evidence type="ECO:0000256" key="1">
    <source>
        <dbReference type="SAM" id="MobiDB-lite"/>
    </source>
</evidence>
<feature type="region of interest" description="Disordered" evidence="1">
    <location>
        <begin position="156"/>
        <end position="182"/>
    </location>
</feature>
<dbReference type="HOGENOM" id="CLU_912190_0_0_1"/>
<sequence>MDQEACAIPNGCSGPLPCVSVSSVAEWGEGWVCPPAPISLSYQPGGVESSSLKSLRAEEREKDEGSSQHHNVIVWVQNMSRSLGHAATSRSSSPARRSTCRAPAGALRLGLEVHGEGLLAGGRLPGGGDGRVPCTRIVDGNAEEVELGAVRYGLRSRSVPTSGTPHTHRDPGRGCWTGHRRGSPLRSKVRFADHQHEARNRKCHSRDGSVLEAERRYLEPGLDVKIVSNWPLGRSMGQHGDVTAISIPIHIATVMLRVLFAWSDVTAMTIASLATTSLCAALRGGCSGGPVPVAGAHPFSNGRNA</sequence>
<gene>
    <name evidence="2" type="ORF">CSUB01_08782</name>
</gene>
<dbReference type="EMBL" id="JMSE01001181">
    <property type="protein sequence ID" value="KDN63901.1"/>
    <property type="molecule type" value="Genomic_DNA"/>
</dbReference>
<evidence type="ECO:0000313" key="3">
    <source>
        <dbReference type="Proteomes" id="UP000027238"/>
    </source>
</evidence>
<proteinExistence type="predicted"/>
<evidence type="ECO:0000313" key="2">
    <source>
        <dbReference type="EMBL" id="KDN63901.1"/>
    </source>
</evidence>
<keyword evidence="3" id="KW-1185">Reference proteome</keyword>
<dbReference type="Proteomes" id="UP000027238">
    <property type="component" value="Unassembled WGS sequence"/>
</dbReference>
<accession>A0A066XDR5</accession>
<dbReference type="AlphaFoldDB" id="A0A066XDR5"/>
<protein>
    <submittedName>
        <fullName evidence="2">Uncharacterized protein</fullName>
    </submittedName>
</protein>
<reference evidence="3" key="1">
    <citation type="journal article" date="2014" name="Genome Announc.">
        <title>Draft genome sequence of Colletotrichum sublineola, a destructive pathogen of cultivated sorghum.</title>
        <authorList>
            <person name="Baroncelli R."/>
            <person name="Sanz-Martin J.M."/>
            <person name="Rech G.E."/>
            <person name="Sukno S.A."/>
            <person name="Thon M.R."/>
        </authorList>
    </citation>
    <scope>NUCLEOTIDE SEQUENCE [LARGE SCALE GENOMIC DNA]</scope>
    <source>
        <strain evidence="3">TX430BB</strain>
    </source>
</reference>